<dbReference type="RefSeq" id="WP_092660058.1">
    <property type="nucleotide sequence ID" value="NZ_FOCX01000009.1"/>
</dbReference>
<dbReference type="Proteomes" id="UP000198775">
    <property type="component" value="Unassembled WGS sequence"/>
</dbReference>
<dbReference type="OrthoDB" id="177799at2157"/>
<organism evidence="2 3">
    <name type="scientific">Halorientalis persicus</name>
    <dbReference type="NCBI Taxonomy" id="1367881"/>
    <lineage>
        <taxon>Archaea</taxon>
        <taxon>Methanobacteriati</taxon>
        <taxon>Methanobacteriota</taxon>
        <taxon>Stenosarchaea group</taxon>
        <taxon>Halobacteria</taxon>
        <taxon>Halobacteriales</taxon>
        <taxon>Haloarculaceae</taxon>
        <taxon>Halorientalis</taxon>
    </lineage>
</organism>
<reference evidence="3" key="1">
    <citation type="submission" date="2016-10" db="EMBL/GenBank/DDBJ databases">
        <authorList>
            <person name="Varghese N."/>
            <person name="Submissions S."/>
        </authorList>
    </citation>
    <scope>NUCLEOTIDE SEQUENCE [LARGE SCALE GENOMIC DNA]</scope>
    <source>
        <strain evidence="3">IBRC-M 10043</strain>
    </source>
</reference>
<dbReference type="Pfam" id="PF24035">
    <property type="entry name" value="DUF7344"/>
    <property type="match status" value="1"/>
</dbReference>
<gene>
    <name evidence="2" type="ORF">SAMN05216388_100971</name>
</gene>
<name>A0A1H8MP66_9EURY</name>
<accession>A0A1H8MP66</accession>
<dbReference type="AlphaFoldDB" id="A0A1H8MP66"/>
<protein>
    <recommendedName>
        <fullName evidence="1">DUF7344 domain-containing protein</fullName>
    </recommendedName>
</protein>
<evidence type="ECO:0000259" key="1">
    <source>
        <dbReference type="Pfam" id="PF24035"/>
    </source>
</evidence>
<dbReference type="InterPro" id="IPR055768">
    <property type="entry name" value="DUF7344"/>
</dbReference>
<dbReference type="EMBL" id="FOCX01000009">
    <property type="protein sequence ID" value="SEO19137.1"/>
    <property type="molecule type" value="Genomic_DNA"/>
</dbReference>
<feature type="domain" description="DUF7344" evidence="1">
    <location>
        <begin position="25"/>
        <end position="100"/>
    </location>
</feature>
<evidence type="ECO:0000313" key="3">
    <source>
        <dbReference type="Proteomes" id="UP000198775"/>
    </source>
</evidence>
<proteinExistence type="predicted"/>
<evidence type="ECO:0000313" key="2">
    <source>
        <dbReference type="EMBL" id="SEO19137.1"/>
    </source>
</evidence>
<keyword evidence="3" id="KW-1185">Reference proteome</keyword>
<sequence>MNQTQQYNLETYVGTESLTEDDYHRLMAVRRRRTTLSVLAVLSVPIDLEDLAEAVVKWEENEAAIDETSIDQIEIELHHIHLPKMDNLDVIDYDRDNNRVVAWS</sequence>